<sequence>MFIVSQENAIHNSDALEKSGAFSRLELTQIAQKRAHFEHAIRRRALVSRYVRYIKFEKDLHDLYSARMVEHSKRMRFCGGEVSKGIIRIVYTLFQRALSKFRGNVGLWLELTTFCYTHGSQRLLSEVISHALQLNPSCSGLWSFASLWEYEKKGDVAAARRLFMRGLRISNQSKVLWISFFRFESSYLSSLCSRSLCLGCSEIKAIPVSTFIFKTAVENHPADFTFHLQLIYAALALQDPVISCEVAYSKYRVAITKPCFELLSSKTRPIFDSTFSTIASGLLEKIMVKVKNRERVNDLRQLLRQ</sequence>
<reference evidence="7" key="1">
    <citation type="submission" date="2021-01" db="EMBL/GenBank/DDBJ databases">
        <authorList>
            <person name="Corre E."/>
            <person name="Pelletier E."/>
            <person name="Niang G."/>
            <person name="Scheremetjew M."/>
            <person name="Finn R."/>
            <person name="Kale V."/>
            <person name="Holt S."/>
            <person name="Cochrane G."/>
            <person name="Meng A."/>
            <person name="Brown T."/>
            <person name="Cohen L."/>
        </authorList>
    </citation>
    <scope>NUCLEOTIDE SEQUENCE</scope>
    <source>
        <strain evidence="7">RCC1614</strain>
    </source>
</reference>
<keyword evidence="3" id="KW-0698">rRNA processing</keyword>
<dbReference type="Pfam" id="PF08640">
    <property type="entry name" value="U3_assoc_6"/>
    <property type="match status" value="1"/>
</dbReference>
<comment type="subcellular location">
    <subcellularLocation>
        <location evidence="1">Nucleus</location>
        <location evidence="1">Nucleolus</location>
    </subcellularLocation>
</comment>
<evidence type="ECO:0000256" key="4">
    <source>
        <dbReference type="ARBA" id="ARBA00022737"/>
    </source>
</evidence>
<dbReference type="Gene3D" id="1.25.40.10">
    <property type="entry name" value="Tetratricopeptide repeat domain"/>
    <property type="match status" value="1"/>
</dbReference>
<evidence type="ECO:0000256" key="1">
    <source>
        <dbReference type="ARBA" id="ARBA00004604"/>
    </source>
</evidence>
<keyword evidence="4" id="KW-0677">Repeat</keyword>
<dbReference type="InterPro" id="IPR013949">
    <property type="entry name" value="Utp6"/>
</dbReference>
<evidence type="ECO:0000256" key="2">
    <source>
        <dbReference type="ARBA" id="ARBA00010734"/>
    </source>
</evidence>
<evidence type="ECO:0000313" key="7">
    <source>
        <dbReference type="EMBL" id="CAD8229300.1"/>
    </source>
</evidence>
<dbReference type="SUPFAM" id="SSF48452">
    <property type="entry name" value="TPR-like"/>
    <property type="match status" value="1"/>
</dbReference>
<dbReference type="PANTHER" id="PTHR23271:SF1">
    <property type="entry name" value="U3 SMALL NUCLEOLAR RNA-ASSOCIATED PROTEIN 6 HOMOLOG"/>
    <property type="match status" value="1"/>
</dbReference>
<accession>A0A7R9T9L3</accession>
<dbReference type="InterPro" id="IPR055347">
    <property type="entry name" value="UTP6_N"/>
</dbReference>
<dbReference type="EMBL" id="HBDY01002258">
    <property type="protein sequence ID" value="CAD8229300.1"/>
    <property type="molecule type" value="Transcribed_RNA"/>
</dbReference>
<dbReference type="OMA" id="HARNENL"/>
<evidence type="ECO:0000256" key="3">
    <source>
        <dbReference type="ARBA" id="ARBA00022552"/>
    </source>
</evidence>
<evidence type="ECO:0000256" key="5">
    <source>
        <dbReference type="ARBA" id="ARBA00023242"/>
    </source>
</evidence>
<dbReference type="AlphaFoldDB" id="A0A7R9T9L3"/>
<dbReference type="GO" id="GO:0034388">
    <property type="term" value="C:Pwp2p-containing subcomplex of 90S preribosome"/>
    <property type="evidence" value="ECO:0007669"/>
    <property type="project" value="TreeGrafter"/>
</dbReference>
<feature type="domain" description="U3 small nucleolar RNA-associated protein 6 N-terminal" evidence="6">
    <location>
        <begin position="7"/>
        <end position="71"/>
    </location>
</feature>
<dbReference type="PANTHER" id="PTHR23271">
    <property type="entry name" value="HEPATOCELLULAR CARCINOMA-ASSOCIATED ANTIGEN 66"/>
    <property type="match status" value="1"/>
</dbReference>
<protein>
    <recommendedName>
        <fullName evidence="6">U3 small nucleolar RNA-associated protein 6 N-terminal domain-containing protein</fullName>
    </recommendedName>
</protein>
<keyword evidence="5" id="KW-0539">Nucleus</keyword>
<dbReference type="SMART" id="SM00386">
    <property type="entry name" value="HAT"/>
    <property type="match status" value="3"/>
</dbReference>
<dbReference type="GO" id="GO:0032040">
    <property type="term" value="C:small-subunit processome"/>
    <property type="evidence" value="ECO:0007669"/>
    <property type="project" value="TreeGrafter"/>
</dbReference>
<dbReference type="InterPro" id="IPR011990">
    <property type="entry name" value="TPR-like_helical_dom_sf"/>
</dbReference>
<evidence type="ECO:0000259" key="6">
    <source>
        <dbReference type="Pfam" id="PF08640"/>
    </source>
</evidence>
<proteinExistence type="inferred from homology"/>
<dbReference type="GO" id="GO:0000462">
    <property type="term" value="P:maturation of SSU-rRNA from tricistronic rRNA transcript (SSU-rRNA, 5.8S rRNA, LSU-rRNA)"/>
    <property type="evidence" value="ECO:0007669"/>
    <property type="project" value="InterPro"/>
</dbReference>
<gene>
    <name evidence="7" type="ORF">MPUS1402_LOCUS1719</name>
</gene>
<dbReference type="GO" id="GO:0030515">
    <property type="term" value="F:snoRNA binding"/>
    <property type="evidence" value="ECO:0007669"/>
    <property type="project" value="InterPro"/>
</dbReference>
<comment type="similarity">
    <text evidence="2">Belongs to the UTP6 family.</text>
</comment>
<name>A0A7R9T9L3_MICPS</name>
<dbReference type="InterPro" id="IPR003107">
    <property type="entry name" value="HAT"/>
</dbReference>
<organism evidence="7">
    <name type="scientific">Micromonas pusilla</name>
    <name type="common">Picoplanktonic green alga</name>
    <name type="synonym">Chromulina pusilla</name>
    <dbReference type="NCBI Taxonomy" id="38833"/>
    <lineage>
        <taxon>Eukaryota</taxon>
        <taxon>Viridiplantae</taxon>
        <taxon>Chlorophyta</taxon>
        <taxon>Mamiellophyceae</taxon>
        <taxon>Mamiellales</taxon>
        <taxon>Mamiellaceae</taxon>
        <taxon>Micromonas</taxon>
    </lineage>
</organism>